<protein>
    <submittedName>
        <fullName evidence="8">Uncharacterized protein</fullName>
    </submittedName>
</protein>
<comment type="subcellular location">
    <subcellularLocation>
        <location evidence="1">Endomembrane system</location>
    </subcellularLocation>
</comment>
<evidence type="ECO:0000313" key="9">
    <source>
        <dbReference type="Proteomes" id="UP000243975"/>
    </source>
</evidence>
<dbReference type="GO" id="GO:0012505">
    <property type="term" value="C:endomembrane system"/>
    <property type="evidence" value="ECO:0007669"/>
    <property type="project" value="UniProtKB-SubCell"/>
</dbReference>
<gene>
    <name evidence="8" type="ORF">Ccrd_006187</name>
</gene>
<keyword evidence="4" id="KW-0812">Transmembrane</keyword>
<evidence type="ECO:0000256" key="3">
    <source>
        <dbReference type="ARBA" id="ARBA00022679"/>
    </source>
</evidence>
<evidence type="ECO:0000256" key="1">
    <source>
        <dbReference type="ARBA" id="ARBA00004308"/>
    </source>
</evidence>
<dbReference type="EMBL" id="LEKV01004905">
    <property type="protein sequence ID" value="KVH91770.1"/>
    <property type="molecule type" value="Genomic_DNA"/>
</dbReference>
<dbReference type="GO" id="GO:0016760">
    <property type="term" value="F:cellulose synthase (UDP-forming) activity"/>
    <property type="evidence" value="ECO:0007669"/>
    <property type="project" value="InterPro"/>
</dbReference>
<dbReference type="GO" id="GO:0030244">
    <property type="term" value="P:cellulose biosynthetic process"/>
    <property type="evidence" value="ECO:0007669"/>
    <property type="project" value="InterPro"/>
</dbReference>
<keyword evidence="2" id="KW-0328">Glycosyltransferase</keyword>
<dbReference type="PANTHER" id="PTHR13301">
    <property type="entry name" value="X-BOX TRANSCRIPTION FACTOR-RELATED"/>
    <property type="match status" value="1"/>
</dbReference>
<dbReference type="OMA" id="YENDYSI"/>
<dbReference type="STRING" id="59895.A0A103XJ74"/>
<keyword evidence="3" id="KW-0808">Transferase</keyword>
<evidence type="ECO:0000313" key="8">
    <source>
        <dbReference type="EMBL" id="KVH91770.1"/>
    </source>
</evidence>
<keyword evidence="9" id="KW-1185">Reference proteome</keyword>
<keyword evidence="6" id="KW-0472">Membrane</keyword>
<dbReference type="AlphaFoldDB" id="A0A103XJ74"/>
<keyword evidence="7" id="KW-0961">Cell wall biogenesis/degradation</keyword>
<evidence type="ECO:0000256" key="4">
    <source>
        <dbReference type="ARBA" id="ARBA00022692"/>
    </source>
</evidence>
<accession>A0A103XJ74</accession>
<evidence type="ECO:0000256" key="5">
    <source>
        <dbReference type="ARBA" id="ARBA00022989"/>
    </source>
</evidence>
<organism evidence="8 9">
    <name type="scientific">Cynara cardunculus var. scolymus</name>
    <name type="common">Globe artichoke</name>
    <name type="synonym">Cynara scolymus</name>
    <dbReference type="NCBI Taxonomy" id="59895"/>
    <lineage>
        <taxon>Eukaryota</taxon>
        <taxon>Viridiplantae</taxon>
        <taxon>Streptophyta</taxon>
        <taxon>Embryophyta</taxon>
        <taxon>Tracheophyta</taxon>
        <taxon>Spermatophyta</taxon>
        <taxon>Magnoliopsida</taxon>
        <taxon>eudicotyledons</taxon>
        <taxon>Gunneridae</taxon>
        <taxon>Pentapetalae</taxon>
        <taxon>asterids</taxon>
        <taxon>campanulids</taxon>
        <taxon>Asterales</taxon>
        <taxon>Asteraceae</taxon>
        <taxon>Carduoideae</taxon>
        <taxon>Cardueae</taxon>
        <taxon>Carduinae</taxon>
        <taxon>Cynara</taxon>
    </lineage>
</organism>
<dbReference type="GO" id="GO:0071555">
    <property type="term" value="P:cell wall organization"/>
    <property type="evidence" value="ECO:0007669"/>
    <property type="project" value="UniProtKB-KW"/>
</dbReference>
<dbReference type="Pfam" id="PF03552">
    <property type="entry name" value="Cellulose_synt"/>
    <property type="match status" value="1"/>
</dbReference>
<reference evidence="8 9" key="1">
    <citation type="journal article" date="2016" name="Sci. Rep.">
        <title>The genome sequence of the outbreeding globe artichoke constructed de novo incorporating a phase-aware low-pass sequencing strategy of F1 progeny.</title>
        <authorList>
            <person name="Scaglione D."/>
            <person name="Reyes-Chin-Wo S."/>
            <person name="Acquadro A."/>
            <person name="Froenicke L."/>
            <person name="Portis E."/>
            <person name="Beitel C."/>
            <person name="Tirone M."/>
            <person name="Mauro R."/>
            <person name="Lo Monaco A."/>
            <person name="Mauromicale G."/>
            <person name="Faccioli P."/>
            <person name="Cattivelli L."/>
            <person name="Rieseberg L."/>
            <person name="Michelmore R."/>
            <person name="Lanteri S."/>
        </authorList>
    </citation>
    <scope>NUCLEOTIDE SEQUENCE [LARGE SCALE GENOMIC DNA]</scope>
    <source>
        <strain evidence="8">2C</strain>
    </source>
</reference>
<evidence type="ECO:0000256" key="6">
    <source>
        <dbReference type="ARBA" id="ARBA00023136"/>
    </source>
</evidence>
<proteinExistence type="predicted"/>
<dbReference type="Gramene" id="KVH91770">
    <property type="protein sequence ID" value="KVH91770"/>
    <property type="gene ID" value="Ccrd_006187"/>
</dbReference>
<dbReference type="InterPro" id="IPR005150">
    <property type="entry name" value="Cellulose_synth"/>
</dbReference>
<dbReference type="Proteomes" id="UP000243975">
    <property type="component" value="Unassembled WGS sequence"/>
</dbReference>
<keyword evidence="5" id="KW-1133">Transmembrane helix</keyword>
<dbReference type="GO" id="GO:0016020">
    <property type="term" value="C:membrane"/>
    <property type="evidence" value="ECO:0007669"/>
    <property type="project" value="InterPro"/>
</dbReference>
<name>A0A103XJ74_CYNCS</name>
<sequence>FLENLEKVLKKKDFPVLDIFICTADPYKELAINVVNTSLFLMAYDYPPEKRSRCMFPTVVALSLLSLLSWRLPSLQQFGCCFVGIITSWIDAQRPYFNQMKLHFLTVPRSKVQVSVVMTNALIVLTQDRNMYSNDTKTPEWVLCFYADYSIRYIYDNYENDYSIHYILAHEVAGSNYENDLVWGSKIGFSYGSLSENSFTGLHQHSKGWKSLFFHPRRPVFLGDLLISLYDALNQNRRWCIGFLEVVFQNTTLLTFGSRFMGPLVGLAYAHNALLPIWSISIIIGHCTTSSSQTSRVCGFLCTLFSFLRPTCKIVLISCWLMGCSNNGGQSIDVAHTRSLIIPFRIHRILDQTPWDCIERVPRR</sequence>
<feature type="non-terminal residue" evidence="8">
    <location>
        <position position="1"/>
    </location>
</feature>
<evidence type="ECO:0000256" key="7">
    <source>
        <dbReference type="ARBA" id="ARBA00023316"/>
    </source>
</evidence>
<evidence type="ECO:0000256" key="2">
    <source>
        <dbReference type="ARBA" id="ARBA00022676"/>
    </source>
</evidence>
<comment type="caution">
    <text evidence="8">The sequence shown here is derived from an EMBL/GenBank/DDBJ whole genome shotgun (WGS) entry which is preliminary data.</text>
</comment>